<comment type="caution">
    <text evidence="3">The sequence shown here is derived from an EMBL/GenBank/DDBJ whole genome shotgun (WGS) entry which is preliminary data.</text>
</comment>
<dbReference type="AlphaFoldDB" id="A0AAE1L8S5"/>
<dbReference type="SUPFAM" id="SSF48371">
    <property type="entry name" value="ARM repeat"/>
    <property type="match status" value="1"/>
</dbReference>
<dbReference type="InterPro" id="IPR045163">
    <property type="entry name" value="Focadhesin/RST1"/>
</dbReference>
<keyword evidence="4" id="KW-1185">Reference proteome</keyword>
<dbReference type="GO" id="GO:0060147">
    <property type="term" value="P:regulation of post-transcriptional gene silencing"/>
    <property type="evidence" value="ECO:0007669"/>
    <property type="project" value="InterPro"/>
</dbReference>
<name>A0AAE1L8S5_9NEOP</name>
<dbReference type="InterPro" id="IPR021392">
    <property type="entry name" value="Focadhesin_C"/>
</dbReference>
<evidence type="ECO:0000313" key="3">
    <source>
        <dbReference type="EMBL" id="KAK3910971.1"/>
    </source>
</evidence>
<feature type="domain" description="DUF3730" evidence="2">
    <location>
        <begin position="486"/>
        <end position="707"/>
    </location>
</feature>
<feature type="domain" description="Focadhesin C-terminal" evidence="1">
    <location>
        <begin position="806"/>
        <end position="1136"/>
    </location>
</feature>
<proteinExistence type="predicted"/>
<reference evidence="3" key="1">
    <citation type="submission" date="2021-07" db="EMBL/GenBank/DDBJ databases">
        <authorList>
            <person name="Catto M.A."/>
            <person name="Jacobson A."/>
            <person name="Kennedy G."/>
            <person name="Labadie P."/>
            <person name="Hunt B.G."/>
            <person name="Srinivasan R."/>
        </authorList>
    </citation>
    <scope>NUCLEOTIDE SEQUENCE</scope>
    <source>
        <strain evidence="3">PL_HMW_Pooled</strain>
        <tissue evidence="3">Head</tissue>
    </source>
</reference>
<organism evidence="3 4">
    <name type="scientific">Frankliniella fusca</name>
    <dbReference type="NCBI Taxonomy" id="407009"/>
    <lineage>
        <taxon>Eukaryota</taxon>
        <taxon>Metazoa</taxon>
        <taxon>Ecdysozoa</taxon>
        <taxon>Arthropoda</taxon>
        <taxon>Hexapoda</taxon>
        <taxon>Insecta</taxon>
        <taxon>Pterygota</taxon>
        <taxon>Neoptera</taxon>
        <taxon>Paraneoptera</taxon>
        <taxon>Thysanoptera</taxon>
        <taxon>Terebrantia</taxon>
        <taxon>Thripoidea</taxon>
        <taxon>Thripidae</taxon>
        <taxon>Frankliniella</taxon>
    </lineage>
</organism>
<evidence type="ECO:0000313" key="4">
    <source>
        <dbReference type="Proteomes" id="UP001219518"/>
    </source>
</evidence>
<protein>
    <submittedName>
        <fullName evidence="3">Focadhesin</fullName>
    </submittedName>
</protein>
<dbReference type="InterPro" id="IPR016024">
    <property type="entry name" value="ARM-type_fold"/>
</dbReference>
<dbReference type="PANTHER" id="PTHR16212">
    <property type="entry name" value="FOCADHESIN FAMILY MEMBER"/>
    <property type="match status" value="1"/>
</dbReference>
<gene>
    <name evidence="3" type="ORF">KUF71_020675</name>
</gene>
<dbReference type="InterPro" id="IPR022542">
    <property type="entry name" value="FOCAD/RST1_DUF3730"/>
</dbReference>
<dbReference type="EMBL" id="JAHWGI010000219">
    <property type="protein sequence ID" value="KAK3910971.1"/>
    <property type="molecule type" value="Genomic_DNA"/>
</dbReference>
<accession>A0AAE1L8S5</accession>
<sequence>MLCCMDKNMENITGINENEAQGFLKSADPVLVLKEINKLVTEIKKNVQKQKLNEINEMKQLRFLICDVNPVRSVTACQGLLSLVEDGILPPVHAISLLVSAFANIQNYSGVTAALAVLLRWDMDSRPKPYVCPFSLYPIQHPLITLLKHKRDTWSDVYRLVQNFFFHSEKKIEEANISLLKPLVLYVLCDPQTAPHLPAESRQKTWALLLHFLEDLSVRQLVFQCIPWFQIADESRCVEAGMLLLDLCESALSEHDGPLCMALAPLAAASIRYLVIRGADPEPCLATVIRLLSVSANAASCVMLLLADTITVCPATFLASIIKSCKEVFNLHACSKVSLYAVVTSLLPWLAFPSVLTREALQLATKFLVEVRDSPASCWNNTASSLCANPWFRLLRHSFENVHEAAELCRVSESWRSESEAKKWMDLVKTSCPAFTARFSPFFCSLLVSDSFDDMKDEDNSVQWPALSVLVWIANTQPAASGRITLTLLYQLAQEKRPVQQLALFRAISVMGKYEENMVLILGVLKSLTVGGFYSSTLALDLFVRVWKVQPRAYRFLHDLLTTSFKGDNPDLIWECNIAKAAAIKEICSTSPDAHGSELVPLLSQILTQNVSPDGSIASSLALQGISSLCRAGIMDIASTWRGLAPKLMLDKRPGVIVSLCELLSVVSCLSTTTGKYEEFITDVITTLWGWAQHANNDIACAALKALSEFHMDQITLKSLPAAFRQNLKLPPAFCKTPIDAKRDPVEVLPYVPGDCWKQILEKLGSIEGRRDAVCRMLASWMCNEVKLFHRGLYNQLPSKPEPTSYEHLHDSSILRAMFSVAYQAKYSPELSALALNVLAKDLPRPLPPVTWNFIEARNAFHFDNSLTCNEKLKEGGTVRRNCLEILAKQSKSSQSASRILLATLPSITLPNDVEDCKTLFTALNYLGQGIPPNYLGPFVKKCLVHAVDEMKSGDTLLQTYLGCMKLALRSQDLHESNVDMLANMIEKLVEQIELSNKVFDSLVECALVLPSKNVERLLTPSLWWEVSDEKVLCAIRLSSAIAIAQDSDMPLAALNQAIDVCADGNSKVQEYLMESIMEVARLCRGHESNSRWLLQLLGRIQAIKANKETENEKKSKMLQSSCDFLLVAVISLAGHDILAGDPKIIASSSQDRHLLFPQALWALLNANMTWKNLSSQVIEWLHDMSIAAEVPSLLAQTFRLAITPLRYHQHFRKTTVWMRILSS</sequence>
<dbReference type="Proteomes" id="UP001219518">
    <property type="component" value="Unassembled WGS sequence"/>
</dbReference>
<dbReference type="Pfam" id="PF12530">
    <property type="entry name" value="DUF3730"/>
    <property type="match status" value="1"/>
</dbReference>
<evidence type="ECO:0000259" key="2">
    <source>
        <dbReference type="Pfam" id="PF12530"/>
    </source>
</evidence>
<reference evidence="3" key="2">
    <citation type="journal article" date="2023" name="BMC Genomics">
        <title>Pest status, molecular evolution, and epigenetic factors derived from the genome assembly of Frankliniella fusca, a thysanopteran phytovirus vector.</title>
        <authorList>
            <person name="Catto M.A."/>
            <person name="Labadie P.E."/>
            <person name="Jacobson A.L."/>
            <person name="Kennedy G.G."/>
            <person name="Srinivasan R."/>
            <person name="Hunt B.G."/>
        </authorList>
    </citation>
    <scope>NUCLEOTIDE SEQUENCE</scope>
    <source>
        <strain evidence="3">PL_HMW_Pooled</strain>
    </source>
</reference>
<dbReference type="PANTHER" id="PTHR16212:SF4">
    <property type="entry name" value="FOCADHESIN"/>
    <property type="match status" value="1"/>
</dbReference>
<evidence type="ECO:0000259" key="1">
    <source>
        <dbReference type="Pfam" id="PF11229"/>
    </source>
</evidence>
<dbReference type="Pfam" id="PF11229">
    <property type="entry name" value="Focadhesin"/>
    <property type="match status" value="1"/>
</dbReference>